<dbReference type="GO" id="GO:0006355">
    <property type="term" value="P:regulation of DNA-templated transcription"/>
    <property type="evidence" value="ECO:0007669"/>
    <property type="project" value="InterPro"/>
</dbReference>
<dbReference type="CDD" id="cd00038">
    <property type="entry name" value="CAP_ED"/>
    <property type="match status" value="1"/>
</dbReference>
<evidence type="ECO:0000313" key="6">
    <source>
        <dbReference type="Proteomes" id="UP000546200"/>
    </source>
</evidence>
<dbReference type="InterPro" id="IPR012318">
    <property type="entry name" value="HTH_CRP"/>
</dbReference>
<dbReference type="CDD" id="cd00092">
    <property type="entry name" value="HTH_CRP"/>
    <property type="match status" value="1"/>
</dbReference>
<sequence>MRTSALVQRLDRYIKLTPAERDALDWAERRETKVPAGAKLLIEGEESNTLFVVQMGWFHAAIRLANGGRQILRFHFPGDLMGTSSMAWAFAVHDFTAVSDCIVSELSKPNLGRIFREQPRLAGMLFAMSAAENVALSDRLTSIGRMDSVERVSTLILDVLARLRVTAGGVVDSFDFPLTQTDIGDAVGLTKVHVSRTLGKMEDQGLIERNGKRVKVLDEARMITMTGFIDRYHEIDSEWLITAEV</sequence>
<keyword evidence="1" id="KW-0805">Transcription regulation</keyword>
<dbReference type="InterPro" id="IPR018490">
    <property type="entry name" value="cNMP-bd_dom_sf"/>
</dbReference>
<dbReference type="Gene3D" id="1.10.10.10">
    <property type="entry name" value="Winged helix-like DNA-binding domain superfamily/Winged helix DNA-binding domain"/>
    <property type="match status" value="1"/>
</dbReference>
<dbReference type="SMART" id="SM00419">
    <property type="entry name" value="HTH_CRP"/>
    <property type="match status" value="1"/>
</dbReference>
<dbReference type="InterPro" id="IPR036390">
    <property type="entry name" value="WH_DNA-bd_sf"/>
</dbReference>
<dbReference type="InterPro" id="IPR000595">
    <property type="entry name" value="cNMP-bd_dom"/>
</dbReference>
<keyword evidence="2" id="KW-0238">DNA-binding</keyword>
<dbReference type="Pfam" id="PF13545">
    <property type="entry name" value="HTH_Crp_2"/>
    <property type="match status" value="1"/>
</dbReference>
<dbReference type="GO" id="GO:0003677">
    <property type="term" value="F:DNA binding"/>
    <property type="evidence" value="ECO:0007669"/>
    <property type="project" value="UniProtKB-KW"/>
</dbReference>
<evidence type="ECO:0000313" key="5">
    <source>
        <dbReference type="EMBL" id="MBB5716395.1"/>
    </source>
</evidence>
<organism evidence="5 6">
    <name type="scientific">Sphingomonas aerophila</name>
    <dbReference type="NCBI Taxonomy" id="1344948"/>
    <lineage>
        <taxon>Bacteria</taxon>
        <taxon>Pseudomonadati</taxon>
        <taxon>Pseudomonadota</taxon>
        <taxon>Alphaproteobacteria</taxon>
        <taxon>Sphingomonadales</taxon>
        <taxon>Sphingomonadaceae</taxon>
        <taxon>Sphingomonas</taxon>
    </lineage>
</organism>
<dbReference type="AlphaFoldDB" id="A0A7W9BFR3"/>
<dbReference type="InterPro" id="IPR014710">
    <property type="entry name" value="RmlC-like_jellyroll"/>
</dbReference>
<reference evidence="5 6" key="1">
    <citation type="submission" date="2020-08" db="EMBL/GenBank/DDBJ databases">
        <title>Genomic Encyclopedia of Type Strains, Phase IV (KMG-IV): sequencing the most valuable type-strain genomes for metagenomic binning, comparative biology and taxonomic classification.</title>
        <authorList>
            <person name="Goeker M."/>
        </authorList>
    </citation>
    <scope>NUCLEOTIDE SEQUENCE [LARGE SCALE GENOMIC DNA]</scope>
    <source>
        <strain evidence="5 6">DSM 100044</strain>
    </source>
</reference>
<dbReference type="Gene3D" id="2.60.120.10">
    <property type="entry name" value="Jelly Rolls"/>
    <property type="match status" value="1"/>
</dbReference>
<keyword evidence="6" id="KW-1185">Reference proteome</keyword>
<evidence type="ECO:0000259" key="4">
    <source>
        <dbReference type="PROSITE" id="PS51063"/>
    </source>
</evidence>
<comment type="caution">
    <text evidence="5">The sequence shown here is derived from an EMBL/GenBank/DDBJ whole genome shotgun (WGS) entry which is preliminary data.</text>
</comment>
<dbReference type="InterPro" id="IPR036388">
    <property type="entry name" value="WH-like_DNA-bd_sf"/>
</dbReference>
<dbReference type="Pfam" id="PF00027">
    <property type="entry name" value="cNMP_binding"/>
    <property type="match status" value="1"/>
</dbReference>
<evidence type="ECO:0000256" key="3">
    <source>
        <dbReference type="ARBA" id="ARBA00023163"/>
    </source>
</evidence>
<dbReference type="PROSITE" id="PS51063">
    <property type="entry name" value="HTH_CRP_2"/>
    <property type="match status" value="1"/>
</dbReference>
<dbReference type="RefSeq" id="WP_184059617.1">
    <property type="nucleotide sequence ID" value="NZ_JACIJK010000010.1"/>
</dbReference>
<feature type="domain" description="HTH crp-type" evidence="4">
    <location>
        <begin position="146"/>
        <end position="220"/>
    </location>
</feature>
<protein>
    <submittedName>
        <fullName evidence="5">CRP-like cAMP-binding protein</fullName>
    </submittedName>
</protein>
<dbReference type="PRINTS" id="PR00034">
    <property type="entry name" value="HTHCRP"/>
</dbReference>
<evidence type="ECO:0000256" key="2">
    <source>
        <dbReference type="ARBA" id="ARBA00023125"/>
    </source>
</evidence>
<dbReference type="SUPFAM" id="SSF51206">
    <property type="entry name" value="cAMP-binding domain-like"/>
    <property type="match status" value="1"/>
</dbReference>
<dbReference type="SUPFAM" id="SSF46785">
    <property type="entry name" value="Winged helix' DNA-binding domain"/>
    <property type="match status" value="1"/>
</dbReference>
<proteinExistence type="predicted"/>
<keyword evidence="3" id="KW-0804">Transcription</keyword>
<dbReference type="EMBL" id="JACIJK010000010">
    <property type="protein sequence ID" value="MBB5716395.1"/>
    <property type="molecule type" value="Genomic_DNA"/>
</dbReference>
<dbReference type="Proteomes" id="UP000546200">
    <property type="component" value="Unassembled WGS sequence"/>
</dbReference>
<gene>
    <name evidence="5" type="ORF">FHS94_003258</name>
</gene>
<name>A0A7W9BFR3_9SPHN</name>
<evidence type="ECO:0000256" key="1">
    <source>
        <dbReference type="ARBA" id="ARBA00023015"/>
    </source>
</evidence>
<accession>A0A7W9BFR3</accession>